<accession>A0A0S2I1P0</accession>
<reference evidence="1 2" key="1">
    <citation type="submission" date="2015-11" db="EMBL/GenBank/DDBJ databases">
        <title>Description and complete genome sequence of a novel strain predominating in hypersaline microbial mats and representing a new family of the Bacteriodetes phylum.</title>
        <authorList>
            <person name="Spring S."/>
            <person name="Bunk B."/>
            <person name="Sproer C."/>
            <person name="Klenk H.-P."/>
        </authorList>
    </citation>
    <scope>NUCLEOTIDE SEQUENCE [LARGE SCALE GENOMIC DNA]</scope>
    <source>
        <strain evidence="1 2">L21-Spi-D4</strain>
    </source>
</reference>
<dbReference type="EMBL" id="CP013118">
    <property type="protein sequence ID" value="ALO15948.1"/>
    <property type="molecule type" value="Genomic_DNA"/>
</dbReference>
<proteinExistence type="predicted"/>
<protein>
    <submittedName>
        <fullName evidence="1">Uncharacterized protein</fullName>
    </submittedName>
</protein>
<gene>
    <name evidence="1" type="ORF">L21SP5_02316</name>
</gene>
<sequence>MKKHVFITLFLFNFLFAGPVLAQEILNGGGYWFLTKLV</sequence>
<dbReference type="STRING" id="1307839.L21SP5_02316"/>
<organism evidence="1 2">
    <name type="scientific">Salinivirga cyanobacteriivorans</name>
    <dbReference type="NCBI Taxonomy" id="1307839"/>
    <lineage>
        <taxon>Bacteria</taxon>
        <taxon>Pseudomonadati</taxon>
        <taxon>Bacteroidota</taxon>
        <taxon>Bacteroidia</taxon>
        <taxon>Bacteroidales</taxon>
        <taxon>Salinivirgaceae</taxon>
        <taxon>Salinivirga</taxon>
    </lineage>
</organism>
<dbReference type="AlphaFoldDB" id="A0A0S2I1P0"/>
<evidence type="ECO:0000313" key="2">
    <source>
        <dbReference type="Proteomes" id="UP000064893"/>
    </source>
</evidence>
<evidence type="ECO:0000313" key="1">
    <source>
        <dbReference type="EMBL" id="ALO15948.1"/>
    </source>
</evidence>
<dbReference type="Proteomes" id="UP000064893">
    <property type="component" value="Chromosome"/>
</dbReference>
<name>A0A0S2I1P0_9BACT</name>
<dbReference type="KEGG" id="blq:L21SP5_02316"/>
<keyword evidence="2" id="KW-1185">Reference proteome</keyword>